<reference evidence="2" key="1">
    <citation type="submission" date="2016-12" db="EMBL/GenBank/DDBJ databases">
        <authorList>
            <person name="Brunel B."/>
        </authorList>
    </citation>
    <scope>NUCLEOTIDE SEQUENCE [LARGE SCALE GENOMIC DNA]</scope>
</reference>
<sequence>MTVLRCSRSDGASQSIFGGFRVILFHWAVSASWRSLVPCALTFPSFAVPSPLGGAAPDEVGLALTQGLPRYSLKYRTAGGPVGGG</sequence>
<evidence type="ECO:0000313" key="2">
    <source>
        <dbReference type="Proteomes" id="UP000245698"/>
    </source>
</evidence>
<dbReference type="Proteomes" id="UP000245698">
    <property type="component" value="Unassembled WGS sequence"/>
</dbReference>
<protein>
    <submittedName>
        <fullName evidence="1">Uncharacterized protein</fullName>
    </submittedName>
</protein>
<accession>A0A2P9AUJ0</accession>
<name>A0A2P9AUJ0_9HYPH</name>
<dbReference type="EMBL" id="FUIG01000063">
    <property type="protein sequence ID" value="SJM34832.1"/>
    <property type="molecule type" value="Genomic_DNA"/>
</dbReference>
<proteinExistence type="predicted"/>
<keyword evidence="2" id="KW-1185">Reference proteome</keyword>
<dbReference type="AlphaFoldDB" id="A0A2P9AUJ0"/>
<gene>
    <name evidence="1" type="ORF">BQ8482_530002</name>
</gene>
<organism evidence="1 2">
    <name type="scientific">Mesorhizobium delmotii</name>
    <dbReference type="NCBI Taxonomy" id="1631247"/>
    <lineage>
        <taxon>Bacteria</taxon>
        <taxon>Pseudomonadati</taxon>
        <taxon>Pseudomonadota</taxon>
        <taxon>Alphaproteobacteria</taxon>
        <taxon>Hyphomicrobiales</taxon>
        <taxon>Phyllobacteriaceae</taxon>
        <taxon>Mesorhizobium</taxon>
    </lineage>
</organism>
<evidence type="ECO:0000313" key="1">
    <source>
        <dbReference type="EMBL" id="SJM34832.1"/>
    </source>
</evidence>